<proteinExistence type="inferred from homology"/>
<keyword evidence="3 7" id="KW-0812">Transmembrane</keyword>
<keyword evidence="4 7" id="KW-1133">Transmembrane helix</keyword>
<sequence>TTSRLQHLFPAPAPIKQKNPLSPETPHLLSQVLFCQPDSPSLGRADTFDEDQLFWFDFPSSRWLPRLPDFAPRTSAQSPPAQIVVEAGLCKELLRGLSQMAHGFLPEAKGIPMANIFTAEPLELGRPNTLICQVGNIFPASVAVSWQHNGVPVTQGVNTTPYNINEDLALTVYSTLPFTPHEGDVYACNITRQRERFSTLTYWVPQDPIPSKLLETSICYTAIALGIVLFVAGVVLLVLFRRLRSQDEAQSSW</sequence>
<evidence type="ECO:0000256" key="4">
    <source>
        <dbReference type="ARBA" id="ARBA00022989"/>
    </source>
</evidence>
<dbReference type="PROSITE" id="PS50835">
    <property type="entry name" value="IG_LIKE"/>
    <property type="match status" value="1"/>
</dbReference>
<feature type="transmembrane region" description="Helical" evidence="7">
    <location>
        <begin position="220"/>
        <end position="240"/>
    </location>
</feature>
<evidence type="ECO:0000256" key="2">
    <source>
        <dbReference type="ARBA" id="ARBA00007394"/>
    </source>
</evidence>
<dbReference type="Pfam" id="PF07654">
    <property type="entry name" value="C1-set"/>
    <property type="match status" value="1"/>
</dbReference>
<dbReference type="GO" id="GO:0019882">
    <property type="term" value="P:antigen processing and presentation"/>
    <property type="evidence" value="ECO:0007669"/>
    <property type="project" value="InterPro"/>
</dbReference>
<dbReference type="STRING" id="38654.A0A3Q0HPF3"/>
<evidence type="ECO:0000313" key="9">
    <source>
        <dbReference type="Proteomes" id="UP000189705"/>
    </source>
</evidence>
<evidence type="ECO:0000256" key="6">
    <source>
        <dbReference type="ARBA" id="ARBA00023180"/>
    </source>
</evidence>
<accession>A0A3Q0HPF3</accession>
<dbReference type="InParanoid" id="A0A3Q0HPF3"/>
<evidence type="ECO:0000313" key="10">
    <source>
        <dbReference type="RefSeq" id="XP_025072388.1"/>
    </source>
</evidence>
<dbReference type="SUPFAM" id="SSF54452">
    <property type="entry name" value="MHC antigen-recognition domain"/>
    <property type="match status" value="1"/>
</dbReference>
<feature type="domain" description="Ig-like" evidence="8">
    <location>
        <begin position="106"/>
        <end position="198"/>
    </location>
</feature>
<reference evidence="10" key="1">
    <citation type="submission" date="2025-08" db="UniProtKB">
        <authorList>
            <consortium name="RefSeq"/>
        </authorList>
    </citation>
    <scope>IDENTIFICATION</scope>
</reference>
<name>A0A3Q0HPF3_ALLSI</name>
<dbReference type="InterPro" id="IPR011162">
    <property type="entry name" value="MHC_I/II-like_Ag-recog"/>
</dbReference>
<evidence type="ECO:0000256" key="5">
    <source>
        <dbReference type="ARBA" id="ARBA00023157"/>
    </source>
</evidence>
<dbReference type="AlphaFoldDB" id="A0A3Q0HPF3"/>
<dbReference type="InterPro" id="IPR036179">
    <property type="entry name" value="Ig-like_dom_sf"/>
</dbReference>
<dbReference type="GO" id="GO:0042613">
    <property type="term" value="C:MHC class II protein complex"/>
    <property type="evidence" value="ECO:0007669"/>
    <property type="project" value="InterPro"/>
</dbReference>
<keyword evidence="9" id="KW-1185">Reference proteome</keyword>
<dbReference type="InterPro" id="IPR014745">
    <property type="entry name" value="MHC_II_a/b_N"/>
</dbReference>
<dbReference type="GeneID" id="112552084"/>
<dbReference type="GO" id="GO:0006955">
    <property type="term" value="P:immune response"/>
    <property type="evidence" value="ECO:0007669"/>
    <property type="project" value="InterPro"/>
</dbReference>
<evidence type="ECO:0000256" key="3">
    <source>
        <dbReference type="ARBA" id="ARBA00022692"/>
    </source>
</evidence>
<evidence type="ECO:0000256" key="7">
    <source>
        <dbReference type="SAM" id="Phobius"/>
    </source>
</evidence>
<dbReference type="Gene3D" id="2.60.40.10">
    <property type="entry name" value="Immunoglobulins"/>
    <property type="match status" value="1"/>
</dbReference>
<dbReference type="InterPro" id="IPR001003">
    <property type="entry name" value="MHC_II_a_N"/>
</dbReference>
<dbReference type="SUPFAM" id="SSF48726">
    <property type="entry name" value="Immunoglobulin"/>
    <property type="match status" value="1"/>
</dbReference>
<feature type="non-terminal residue" evidence="10">
    <location>
        <position position="1"/>
    </location>
</feature>
<dbReference type="InterPro" id="IPR003597">
    <property type="entry name" value="Ig_C1-set"/>
</dbReference>
<dbReference type="InterPro" id="IPR013783">
    <property type="entry name" value="Ig-like_fold"/>
</dbReference>
<dbReference type="SMART" id="SM00920">
    <property type="entry name" value="MHC_II_alpha"/>
    <property type="match status" value="1"/>
</dbReference>
<dbReference type="PANTHER" id="PTHR19944">
    <property type="entry name" value="MHC CLASS II-RELATED"/>
    <property type="match status" value="1"/>
</dbReference>
<organism evidence="9 10">
    <name type="scientific">Alligator sinensis</name>
    <name type="common">Chinese alligator</name>
    <dbReference type="NCBI Taxonomy" id="38654"/>
    <lineage>
        <taxon>Eukaryota</taxon>
        <taxon>Metazoa</taxon>
        <taxon>Chordata</taxon>
        <taxon>Craniata</taxon>
        <taxon>Vertebrata</taxon>
        <taxon>Euteleostomi</taxon>
        <taxon>Archelosauria</taxon>
        <taxon>Archosauria</taxon>
        <taxon>Crocodylia</taxon>
        <taxon>Alligatoridae</taxon>
        <taxon>Alligatorinae</taxon>
        <taxon>Alligator</taxon>
    </lineage>
</organism>
<keyword evidence="5" id="KW-1015">Disulfide bond</keyword>
<dbReference type="Gene3D" id="3.10.320.10">
    <property type="entry name" value="Class II Histocompatibility Antigen, M Beta Chain, Chain B, domain 1"/>
    <property type="match status" value="1"/>
</dbReference>
<protein>
    <submittedName>
        <fullName evidence="10">Class II histocompatibility antigen, M alpha chain</fullName>
    </submittedName>
</protein>
<dbReference type="Pfam" id="PF00993">
    <property type="entry name" value="MHC_II_alpha"/>
    <property type="match status" value="1"/>
</dbReference>
<keyword evidence="6" id="KW-0325">Glycoprotein</keyword>
<dbReference type="RefSeq" id="XP_025072388.1">
    <property type="nucleotide sequence ID" value="XM_025216603.1"/>
</dbReference>
<keyword evidence="7" id="KW-0472">Membrane</keyword>
<dbReference type="SMART" id="SM00407">
    <property type="entry name" value="IGc1"/>
    <property type="match status" value="1"/>
</dbReference>
<comment type="similarity">
    <text evidence="2">Belongs to the MHC class II family.</text>
</comment>
<dbReference type="Proteomes" id="UP000189705">
    <property type="component" value="Unplaced"/>
</dbReference>
<evidence type="ECO:0000259" key="8">
    <source>
        <dbReference type="PROSITE" id="PS50835"/>
    </source>
</evidence>
<dbReference type="KEGG" id="asn:112552084"/>
<dbReference type="InterPro" id="IPR007110">
    <property type="entry name" value="Ig-like_dom"/>
</dbReference>
<dbReference type="PANTHER" id="PTHR19944:SF50">
    <property type="entry name" value="HLA CLASS II HISTOCOMPATIBILITY ANTIGEN, DM ALPHA CHAIN"/>
    <property type="match status" value="1"/>
</dbReference>
<dbReference type="InterPro" id="IPR050160">
    <property type="entry name" value="MHC/Immunoglobulin"/>
</dbReference>
<comment type="subcellular location">
    <subcellularLocation>
        <location evidence="1">Membrane</location>
        <topology evidence="1">Single-pass type I membrane protein</topology>
    </subcellularLocation>
</comment>
<gene>
    <name evidence="10" type="primary">LOC112552084</name>
</gene>
<evidence type="ECO:0000256" key="1">
    <source>
        <dbReference type="ARBA" id="ARBA00004479"/>
    </source>
</evidence>